<sequence>MKDFAGAKWGYVTRRINDRDATVPGGSVREPQLGDLVVATVAHLGELDHLEDVHGRRVRLYLGDIVVGAYGNRYATDFYEGYLPTGPNVHLLTAGGLVGTVASAHTRRLPPTELKVIGTLNDRSGMPLSLEHYARTPSPHTAPEWGTLVVLGSSMNAGKTTTASAMVSGWTRAGLAAGAGKVTGSGSGKDRWTYIDAGASTVAEFLDFGMSSTFGYPVERLRTTMIAIRDALVDDGADAVVLEIADGLLQSETRALAECLPGFAHGVVLAAANALDAVAGVTILQGLGVPVRMVSGLVTASPLASQEAHAATGLPVLSPPQLANGAAVDLVRAPVRQTVATAGPFADTAVRG</sequence>
<dbReference type="RefSeq" id="WP_051746406.1">
    <property type="nucleotide sequence ID" value="NZ_AZSP01000112.1"/>
</dbReference>
<dbReference type="AlphaFoldDB" id="A0A2T7TB05"/>
<comment type="caution">
    <text evidence="1">The sequence shown here is derived from an EMBL/GenBank/DDBJ whole genome shotgun (WGS) entry which is preliminary data.</text>
</comment>
<dbReference type="OrthoDB" id="145933at2"/>
<dbReference type="InterPro" id="IPR027417">
    <property type="entry name" value="P-loop_NTPase"/>
</dbReference>
<gene>
    <name evidence="1" type="ORF">Y717_03355</name>
</gene>
<proteinExistence type="predicted"/>
<dbReference type="STRING" id="1440053.GCA_000718095_06436"/>
<evidence type="ECO:0000313" key="1">
    <source>
        <dbReference type="EMBL" id="PVE12354.1"/>
    </source>
</evidence>
<protein>
    <recommendedName>
        <fullName evidence="3">Malic enzyme protein</fullName>
    </recommendedName>
</protein>
<evidence type="ECO:0000313" key="2">
    <source>
        <dbReference type="Proteomes" id="UP000245992"/>
    </source>
</evidence>
<reference evidence="1 2" key="1">
    <citation type="submission" date="2013-12" db="EMBL/GenBank/DDBJ databases">
        <title>Annotated genome of Streptomyces scopuliridis.</title>
        <authorList>
            <person name="Olson J.B."/>
        </authorList>
    </citation>
    <scope>NUCLEOTIDE SEQUENCE [LARGE SCALE GENOMIC DNA]</scope>
    <source>
        <strain evidence="1 2">RB72</strain>
    </source>
</reference>
<dbReference type="EMBL" id="AZSP01000112">
    <property type="protein sequence ID" value="PVE12354.1"/>
    <property type="molecule type" value="Genomic_DNA"/>
</dbReference>
<organism evidence="1 2">
    <name type="scientific">Streptomyces scopuliridis RB72</name>
    <dbReference type="NCBI Taxonomy" id="1440053"/>
    <lineage>
        <taxon>Bacteria</taxon>
        <taxon>Bacillati</taxon>
        <taxon>Actinomycetota</taxon>
        <taxon>Actinomycetes</taxon>
        <taxon>Kitasatosporales</taxon>
        <taxon>Streptomycetaceae</taxon>
        <taxon>Streptomyces</taxon>
    </lineage>
</organism>
<accession>A0A2T7TB05</accession>
<name>A0A2T7TB05_9ACTN</name>
<evidence type="ECO:0008006" key="3">
    <source>
        <dbReference type="Google" id="ProtNLM"/>
    </source>
</evidence>
<dbReference type="Gene3D" id="3.40.50.300">
    <property type="entry name" value="P-loop containing nucleotide triphosphate hydrolases"/>
    <property type="match status" value="1"/>
</dbReference>
<dbReference type="Proteomes" id="UP000245992">
    <property type="component" value="Unassembled WGS sequence"/>
</dbReference>
<keyword evidence="2" id="KW-1185">Reference proteome</keyword>